<dbReference type="InterPro" id="IPR004136">
    <property type="entry name" value="NMO"/>
</dbReference>
<gene>
    <name evidence="4" type="ORF">F6B93_15845</name>
</gene>
<evidence type="ECO:0000256" key="1">
    <source>
        <dbReference type="ARBA" id="ARBA00022630"/>
    </source>
</evidence>
<dbReference type="PANTHER" id="PTHR32332:SF31">
    <property type="entry name" value="2-NITROPROPANE DIOXYGENASE FAMILY, PUTATIVE (AFU_ORTHOLOGUE AFUA_2G09850)-RELATED"/>
    <property type="match status" value="1"/>
</dbReference>
<evidence type="ECO:0000256" key="2">
    <source>
        <dbReference type="ARBA" id="ARBA00022643"/>
    </source>
</evidence>
<name>A0A975PZL8_9MYCO</name>
<protein>
    <submittedName>
        <fullName evidence="4">Nitronate monooxygenase</fullName>
    </submittedName>
</protein>
<reference evidence="4" key="1">
    <citation type="submission" date="2019-12" db="EMBL/GenBank/DDBJ databases">
        <title>Mycobacterium spongiae sp. nov.</title>
        <authorList>
            <person name="Stinear T."/>
        </authorList>
    </citation>
    <scope>NUCLEOTIDE SEQUENCE</scope>
    <source>
        <strain evidence="4">FSD4b-SM</strain>
    </source>
</reference>
<dbReference type="KEGG" id="mspg:F6B93_15845"/>
<sequence>MIATRFTERFKVPHPVMLAPMGNVSGGHLAAAVSNAGGLGLIGGGYGDAAWLEQAFDDAGDTPVGVGFITWSVLRRMDLVDLVLAHRPSALMVSFGDGEPIVAAAKEAGVPTIWQIQRLAQARQAHAAGVDVIVVQGQEAGGHGGDRGLTSLLPAVRDVTGPEQIILAAGGIADGRGLAAALMLGADGVMLGTRFLASSEAQGSVTAKERLVATGGDQTLRTRVFDVVRDLDWPASFTGRAIANTLTEQWHDDLDGLNRDKAAQCARYQASAEDDFSTRVLFAGEALDLIDTIEPAADIVHDVVRHASTLLRDGPRRLL</sequence>
<dbReference type="Proteomes" id="UP000682202">
    <property type="component" value="Chromosome"/>
</dbReference>
<evidence type="ECO:0000313" key="4">
    <source>
        <dbReference type="EMBL" id="QUR69869.1"/>
    </source>
</evidence>
<proteinExistence type="predicted"/>
<keyword evidence="5" id="KW-1185">Reference proteome</keyword>
<keyword evidence="2" id="KW-0288">FMN</keyword>
<keyword evidence="3" id="KW-0560">Oxidoreductase</keyword>
<dbReference type="EMBL" id="CP046600">
    <property type="protein sequence ID" value="QUR69869.1"/>
    <property type="molecule type" value="Genomic_DNA"/>
</dbReference>
<dbReference type="GO" id="GO:0018580">
    <property type="term" value="F:nitronate monooxygenase activity"/>
    <property type="evidence" value="ECO:0007669"/>
    <property type="project" value="InterPro"/>
</dbReference>
<dbReference type="InterPro" id="IPR013785">
    <property type="entry name" value="Aldolase_TIM"/>
</dbReference>
<keyword evidence="4" id="KW-0503">Monooxygenase</keyword>
<evidence type="ECO:0000256" key="3">
    <source>
        <dbReference type="ARBA" id="ARBA00023002"/>
    </source>
</evidence>
<keyword evidence="1" id="KW-0285">Flavoprotein</keyword>
<evidence type="ECO:0000313" key="5">
    <source>
        <dbReference type="Proteomes" id="UP000682202"/>
    </source>
</evidence>
<dbReference type="Pfam" id="PF03060">
    <property type="entry name" value="NMO"/>
    <property type="match status" value="2"/>
</dbReference>
<dbReference type="PANTHER" id="PTHR32332">
    <property type="entry name" value="2-NITROPROPANE DIOXYGENASE"/>
    <property type="match status" value="1"/>
</dbReference>
<dbReference type="SUPFAM" id="SSF51412">
    <property type="entry name" value="Inosine monophosphate dehydrogenase (IMPDH)"/>
    <property type="match status" value="1"/>
</dbReference>
<accession>A0A975PZL8</accession>
<dbReference type="Gene3D" id="3.20.20.70">
    <property type="entry name" value="Aldolase class I"/>
    <property type="match status" value="1"/>
</dbReference>
<organism evidence="4 5">
    <name type="scientific">Mycobacterium spongiae</name>
    <dbReference type="NCBI Taxonomy" id="886343"/>
    <lineage>
        <taxon>Bacteria</taxon>
        <taxon>Bacillati</taxon>
        <taxon>Actinomycetota</taxon>
        <taxon>Actinomycetes</taxon>
        <taxon>Mycobacteriales</taxon>
        <taxon>Mycobacteriaceae</taxon>
        <taxon>Mycobacterium</taxon>
    </lineage>
</organism>
<dbReference type="AlphaFoldDB" id="A0A975PZL8"/>
<dbReference type="CDD" id="cd04730">
    <property type="entry name" value="NPD_like"/>
    <property type="match status" value="1"/>
</dbReference>